<dbReference type="GO" id="GO:0030170">
    <property type="term" value="F:pyridoxal phosphate binding"/>
    <property type="evidence" value="ECO:0007669"/>
    <property type="project" value="InterPro"/>
</dbReference>
<evidence type="ECO:0000313" key="10">
    <source>
        <dbReference type="Proteomes" id="UP000233491"/>
    </source>
</evidence>
<keyword evidence="10" id="KW-1185">Reference proteome</keyword>
<dbReference type="InterPro" id="IPR004839">
    <property type="entry name" value="Aminotransferase_I/II_large"/>
</dbReference>
<accession>A0A1I4VP17</accession>
<dbReference type="AlphaFoldDB" id="A0A1I4VP17"/>
<evidence type="ECO:0000259" key="8">
    <source>
        <dbReference type="Pfam" id="PF00155"/>
    </source>
</evidence>
<reference evidence="9 10" key="1">
    <citation type="submission" date="2017-12" db="EMBL/GenBank/DDBJ databases">
        <title>Anaerobic carbon monoxide metabolism by Pleomorphomonas carboxyditropha sp. nov., a new mesophilic hydrogenogenic carboxidotroph.</title>
        <authorList>
            <person name="Esquivel-Elizondo S."/>
            <person name="Krajmalnik-Brown R."/>
        </authorList>
    </citation>
    <scope>NUCLEOTIDE SEQUENCE [LARGE SCALE GENOMIC DNA]</scope>
    <source>
        <strain evidence="9 10">R5-392</strain>
    </source>
</reference>
<protein>
    <recommendedName>
        <fullName evidence="3">aspartate transaminase</fullName>
        <ecNumber evidence="3">2.6.1.1</ecNumber>
    </recommendedName>
</protein>
<feature type="domain" description="Aminotransferase class I/classII large" evidence="8">
    <location>
        <begin position="35"/>
        <end position="377"/>
    </location>
</feature>
<dbReference type="Pfam" id="PF00155">
    <property type="entry name" value="Aminotran_1_2"/>
    <property type="match status" value="1"/>
</dbReference>
<keyword evidence="6" id="KW-0663">Pyridoxal phosphate</keyword>
<dbReference type="Proteomes" id="UP000233491">
    <property type="component" value="Unassembled WGS sequence"/>
</dbReference>
<evidence type="ECO:0000256" key="6">
    <source>
        <dbReference type="ARBA" id="ARBA00022898"/>
    </source>
</evidence>
<dbReference type="InterPro" id="IPR015421">
    <property type="entry name" value="PyrdxlP-dep_Trfase_major"/>
</dbReference>
<evidence type="ECO:0000256" key="5">
    <source>
        <dbReference type="ARBA" id="ARBA00022679"/>
    </source>
</evidence>
<comment type="catalytic activity">
    <reaction evidence="7">
        <text>L-aspartate + 2-oxoglutarate = oxaloacetate + L-glutamate</text>
        <dbReference type="Rhea" id="RHEA:21824"/>
        <dbReference type="ChEBI" id="CHEBI:16452"/>
        <dbReference type="ChEBI" id="CHEBI:16810"/>
        <dbReference type="ChEBI" id="CHEBI:29985"/>
        <dbReference type="ChEBI" id="CHEBI:29991"/>
        <dbReference type="EC" id="2.6.1.1"/>
    </reaction>
</comment>
<dbReference type="GO" id="GO:0006520">
    <property type="term" value="P:amino acid metabolic process"/>
    <property type="evidence" value="ECO:0007669"/>
    <property type="project" value="InterPro"/>
</dbReference>
<comment type="cofactor">
    <cofactor evidence="1">
        <name>pyridoxal 5'-phosphate</name>
        <dbReference type="ChEBI" id="CHEBI:597326"/>
    </cofactor>
</comment>
<evidence type="ECO:0000256" key="7">
    <source>
        <dbReference type="ARBA" id="ARBA00049185"/>
    </source>
</evidence>
<dbReference type="SUPFAM" id="SSF53383">
    <property type="entry name" value="PLP-dependent transferases"/>
    <property type="match status" value="1"/>
</dbReference>
<organism evidence="9 10">
    <name type="scientific">Pleomorphomonas diazotrophica</name>
    <dbReference type="NCBI Taxonomy" id="1166257"/>
    <lineage>
        <taxon>Bacteria</taxon>
        <taxon>Pseudomonadati</taxon>
        <taxon>Pseudomonadota</taxon>
        <taxon>Alphaproteobacteria</taxon>
        <taxon>Hyphomicrobiales</taxon>
        <taxon>Pleomorphomonadaceae</taxon>
        <taxon>Pleomorphomonas</taxon>
    </lineage>
</organism>
<dbReference type="InterPro" id="IPR015424">
    <property type="entry name" value="PyrdxlP-dep_Trfase"/>
</dbReference>
<comment type="caution">
    <text evidence="9">The sequence shown here is derived from an EMBL/GenBank/DDBJ whole genome shotgun (WGS) entry which is preliminary data.</text>
</comment>
<sequence length="393" mass="41864">MPRLNPLVTDLAPPPIPSVQAWARAYDGSFGPTVDLSQAVPGYPPHPELIALLRAAATNPSTAAYGAIEGDRALREALAADESALYGAAIAADNIHITAGCNQAFICAALAVAEPGSRVLLSNPFYFNHETSLRMFGVGIGLVDCPAEAGFLPDLDALDEAITPDVRAFAIVSPNNPTGAVYPPDLLADLLELCRRRGIWLILDETYRDFLPAEARRPHDLFLRSGWGDGLISLYSFSKSFCVPGYRLGAVTASPAVVTEIAKIMDNLQICAPRVGQIAIAEALPRLSFWREANRAEITHRANALKAAITEANGWEIGAVGAYFAFVRHPFAGVASARVAEDLARRAGVITVPGSYFGPGQDDYLRFAFANATAATIGLLPGRLDQLRTVANA</sequence>
<keyword evidence="4 9" id="KW-0032">Aminotransferase</keyword>
<comment type="similarity">
    <text evidence="2">Belongs to the class-I pyridoxal-phosphate-dependent aminotransferase family.</text>
</comment>
<dbReference type="Gene3D" id="3.40.640.10">
    <property type="entry name" value="Type I PLP-dependent aspartate aminotransferase-like (Major domain)"/>
    <property type="match status" value="1"/>
</dbReference>
<dbReference type="CDD" id="cd00609">
    <property type="entry name" value="AAT_like"/>
    <property type="match status" value="1"/>
</dbReference>
<dbReference type="OrthoDB" id="9766084at2"/>
<evidence type="ECO:0000256" key="4">
    <source>
        <dbReference type="ARBA" id="ARBA00022576"/>
    </source>
</evidence>
<gene>
    <name evidence="9" type="ORF">CXZ10_09435</name>
</gene>
<evidence type="ECO:0000256" key="3">
    <source>
        <dbReference type="ARBA" id="ARBA00012753"/>
    </source>
</evidence>
<keyword evidence="5 9" id="KW-0808">Transferase</keyword>
<dbReference type="EMBL" id="PJNW01000005">
    <property type="protein sequence ID" value="PKR89581.1"/>
    <property type="molecule type" value="Genomic_DNA"/>
</dbReference>
<dbReference type="PANTHER" id="PTHR46383">
    <property type="entry name" value="ASPARTATE AMINOTRANSFERASE"/>
    <property type="match status" value="1"/>
</dbReference>
<dbReference type="GO" id="GO:0004069">
    <property type="term" value="F:L-aspartate:2-oxoglutarate aminotransferase activity"/>
    <property type="evidence" value="ECO:0007669"/>
    <property type="project" value="UniProtKB-EC"/>
</dbReference>
<evidence type="ECO:0000313" key="9">
    <source>
        <dbReference type="EMBL" id="PKR89581.1"/>
    </source>
</evidence>
<dbReference type="PANTHER" id="PTHR46383:SF1">
    <property type="entry name" value="ASPARTATE AMINOTRANSFERASE"/>
    <property type="match status" value="1"/>
</dbReference>
<proteinExistence type="inferred from homology"/>
<dbReference type="RefSeq" id="WP_101288889.1">
    <property type="nucleotide sequence ID" value="NZ_FOUQ01000012.1"/>
</dbReference>
<name>A0A1I4VP17_9HYPH</name>
<dbReference type="EC" id="2.6.1.1" evidence="3"/>
<dbReference type="InterPro" id="IPR050596">
    <property type="entry name" value="AspAT/PAT-like"/>
</dbReference>
<dbReference type="NCBIfam" id="NF005732">
    <property type="entry name" value="PRK07550.1"/>
    <property type="match status" value="1"/>
</dbReference>
<evidence type="ECO:0000256" key="1">
    <source>
        <dbReference type="ARBA" id="ARBA00001933"/>
    </source>
</evidence>
<evidence type="ECO:0000256" key="2">
    <source>
        <dbReference type="ARBA" id="ARBA00007441"/>
    </source>
</evidence>